<sequence>NIKTQNHLNDIDNDEIKKLKSSFKKQRNQINRQQLDTIKSHSSDELKKLIEINQEPGASLWLSTLPIRDEGFQIDKQSFWDLIKIRYGHQLSRLPTTCVCGVQFNLDHALSCKKGGFITQRHNSIRDTTATLLAQVCKDVKVEPVLTPLSGESFDLKSTNIQDNARLDIAARGFWIPGQKAFFDVRVFNPIAKRFSNSTISKACDSNEKEKKRVYNSRILQIEHGSFTPIVFTAMGGMGRETKCFYKRLSELLSEKRDEPLSVTTTWVRRKVVFALLSSVLLCLRGSRTPWSKD</sequence>
<dbReference type="EnsemblMetazoa" id="CLYHEMT013317.1">
    <property type="protein sequence ID" value="CLYHEMP013317.1"/>
    <property type="gene ID" value="CLYHEMG013317"/>
</dbReference>
<evidence type="ECO:0000313" key="1">
    <source>
        <dbReference type="EnsemblMetazoa" id="CLYHEMP013317.1"/>
    </source>
</evidence>
<dbReference type="OrthoDB" id="8118845at2759"/>
<name>A0A7M5WUJ6_9CNID</name>
<keyword evidence="2" id="KW-1185">Reference proteome</keyword>
<reference evidence="1" key="1">
    <citation type="submission" date="2021-01" db="UniProtKB">
        <authorList>
            <consortium name="EnsemblMetazoa"/>
        </authorList>
    </citation>
    <scope>IDENTIFICATION</scope>
</reference>
<proteinExistence type="predicted"/>
<organism evidence="1 2">
    <name type="scientific">Clytia hemisphaerica</name>
    <dbReference type="NCBI Taxonomy" id="252671"/>
    <lineage>
        <taxon>Eukaryota</taxon>
        <taxon>Metazoa</taxon>
        <taxon>Cnidaria</taxon>
        <taxon>Hydrozoa</taxon>
        <taxon>Hydroidolina</taxon>
        <taxon>Leptothecata</taxon>
        <taxon>Obeliida</taxon>
        <taxon>Clytiidae</taxon>
        <taxon>Clytia</taxon>
    </lineage>
</organism>
<dbReference type="Proteomes" id="UP000594262">
    <property type="component" value="Unplaced"/>
</dbReference>
<dbReference type="AlphaFoldDB" id="A0A7M5WUJ6"/>
<protein>
    <submittedName>
        <fullName evidence="1">Uncharacterized protein</fullName>
    </submittedName>
</protein>
<accession>A0A7M5WUJ6</accession>
<evidence type="ECO:0000313" key="2">
    <source>
        <dbReference type="Proteomes" id="UP000594262"/>
    </source>
</evidence>